<dbReference type="Proteomes" id="UP000502041">
    <property type="component" value="Chromosome"/>
</dbReference>
<keyword evidence="1" id="KW-0472">Membrane</keyword>
<dbReference type="RefSeq" id="WP_168922567.1">
    <property type="nucleotide sequence ID" value="NZ_CP051461.1"/>
</dbReference>
<dbReference type="Pfam" id="PF05433">
    <property type="entry name" value="Rick_17kDa_Anti"/>
    <property type="match status" value="1"/>
</dbReference>
<evidence type="ECO:0000256" key="2">
    <source>
        <dbReference type="SAM" id="SignalP"/>
    </source>
</evidence>
<dbReference type="InterPro" id="IPR008816">
    <property type="entry name" value="Gly_zipper_2TM_dom"/>
</dbReference>
<organism evidence="4 5">
    <name type="scientific">Polaromonas vacuolata</name>
    <dbReference type="NCBI Taxonomy" id="37448"/>
    <lineage>
        <taxon>Bacteria</taxon>
        <taxon>Pseudomonadati</taxon>
        <taxon>Pseudomonadota</taxon>
        <taxon>Betaproteobacteria</taxon>
        <taxon>Burkholderiales</taxon>
        <taxon>Comamonadaceae</taxon>
        <taxon>Polaromonas</taxon>
    </lineage>
</organism>
<feature type="transmembrane region" description="Helical" evidence="1">
    <location>
        <begin position="45"/>
        <end position="64"/>
    </location>
</feature>
<dbReference type="GO" id="GO:0019867">
    <property type="term" value="C:outer membrane"/>
    <property type="evidence" value="ECO:0007669"/>
    <property type="project" value="InterPro"/>
</dbReference>
<reference evidence="4 5" key="1">
    <citation type="submission" date="2020-04" db="EMBL/GenBank/DDBJ databases">
        <title>Complete genome of a Psychrophilic, Marine, Gas Vacuolate Bacterium Polaromonas vacuolata KCTC 22033T.</title>
        <authorList>
            <person name="Hwang K."/>
            <person name="Kim K.M."/>
        </authorList>
    </citation>
    <scope>NUCLEOTIDE SEQUENCE [LARGE SCALE GENOMIC DNA]</scope>
    <source>
        <strain evidence="4 5">KCTC 22033</strain>
    </source>
</reference>
<protein>
    <recommendedName>
        <fullName evidence="3">Glycine zipper 2TM domain-containing protein</fullName>
    </recommendedName>
</protein>
<dbReference type="EMBL" id="CP051461">
    <property type="protein sequence ID" value="QJC56993.1"/>
    <property type="molecule type" value="Genomic_DNA"/>
</dbReference>
<gene>
    <name evidence="4" type="ORF">HC248_02304</name>
</gene>
<evidence type="ECO:0000256" key="1">
    <source>
        <dbReference type="SAM" id="Phobius"/>
    </source>
</evidence>
<accession>A0A6H2HB18</accession>
<dbReference type="AlphaFoldDB" id="A0A6H2HB18"/>
<feature type="signal peptide" evidence="2">
    <location>
        <begin position="1"/>
        <end position="23"/>
    </location>
</feature>
<evidence type="ECO:0000313" key="5">
    <source>
        <dbReference type="Proteomes" id="UP000502041"/>
    </source>
</evidence>
<proteinExistence type="predicted"/>
<keyword evidence="1" id="KW-1133">Transmembrane helix</keyword>
<keyword evidence="2" id="KW-0732">Signal</keyword>
<dbReference type="KEGG" id="pvac:HC248_02304"/>
<evidence type="ECO:0000259" key="3">
    <source>
        <dbReference type="Pfam" id="PF05433"/>
    </source>
</evidence>
<feature type="chain" id="PRO_5026291204" description="Glycine zipper 2TM domain-containing protein" evidence="2">
    <location>
        <begin position="24"/>
        <end position="70"/>
    </location>
</feature>
<name>A0A6H2HB18_9BURK</name>
<sequence>MNSKLLLSTVAALVIVLSGCANGHLTNPQIGTAAGAVVGGVVGNAVLGGPLGTLGGAAGGALIGNELGKR</sequence>
<evidence type="ECO:0000313" key="4">
    <source>
        <dbReference type="EMBL" id="QJC56993.1"/>
    </source>
</evidence>
<dbReference type="PROSITE" id="PS51257">
    <property type="entry name" value="PROKAR_LIPOPROTEIN"/>
    <property type="match status" value="1"/>
</dbReference>
<feature type="domain" description="Glycine zipper 2TM" evidence="3">
    <location>
        <begin position="30"/>
        <end position="68"/>
    </location>
</feature>
<keyword evidence="5" id="KW-1185">Reference proteome</keyword>
<keyword evidence="1" id="KW-0812">Transmembrane</keyword>